<evidence type="ECO:0000256" key="1">
    <source>
        <dbReference type="ARBA" id="ARBA00023015"/>
    </source>
</evidence>
<dbReference type="InterPro" id="IPR028082">
    <property type="entry name" value="Peripla_BP_I"/>
</dbReference>
<dbReference type="Proteomes" id="UP000321181">
    <property type="component" value="Unassembled WGS sequence"/>
</dbReference>
<dbReference type="EMBL" id="BJYY01000002">
    <property type="protein sequence ID" value="GEO33048.1"/>
    <property type="molecule type" value="Genomic_DNA"/>
</dbReference>
<proteinExistence type="predicted"/>
<keyword evidence="1" id="KW-0805">Transcription regulation</keyword>
<keyword evidence="3" id="KW-0804">Transcription</keyword>
<evidence type="ECO:0000313" key="7">
    <source>
        <dbReference type="Proteomes" id="UP000321181"/>
    </source>
</evidence>
<evidence type="ECO:0000256" key="2">
    <source>
        <dbReference type="ARBA" id="ARBA00023125"/>
    </source>
</evidence>
<dbReference type="SUPFAM" id="SSF53822">
    <property type="entry name" value="Periplasmic binding protein-like I"/>
    <property type="match status" value="1"/>
</dbReference>
<feature type="region of interest" description="Disordered" evidence="4">
    <location>
        <begin position="1"/>
        <end position="24"/>
    </location>
</feature>
<sequence>MSIAAVRTLDTGGGDEAEWSNSERSRAAAVADLTGRSSTIEHVGNFQPFAAGGFSAADPVLSTGATAAIAFNDLMALGLVARSRDRGLSVLADPSVTGFDDVLFADSVSPPLTTISMPLVRLGTQSFEVLLEYLTTGVAPDSPSPHTAQLVVRGSTGVPRVPGRA</sequence>
<organism evidence="6 7">
    <name type="scientific">Cellulomonas aerilata</name>
    <dbReference type="NCBI Taxonomy" id="515326"/>
    <lineage>
        <taxon>Bacteria</taxon>
        <taxon>Bacillati</taxon>
        <taxon>Actinomycetota</taxon>
        <taxon>Actinomycetes</taxon>
        <taxon>Micrococcales</taxon>
        <taxon>Cellulomonadaceae</taxon>
        <taxon>Cellulomonas</taxon>
    </lineage>
</organism>
<comment type="caution">
    <text evidence="6">The sequence shown here is derived from an EMBL/GenBank/DDBJ whole genome shotgun (WGS) entry which is preliminary data.</text>
</comment>
<dbReference type="PANTHER" id="PTHR30146:SF109">
    <property type="entry name" value="HTH-TYPE TRANSCRIPTIONAL REGULATOR GALS"/>
    <property type="match status" value="1"/>
</dbReference>
<evidence type="ECO:0000313" key="6">
    <source>
        <dbReference type="EMBL" id="GEO33048.1"/>
    </source>
</evidence>
<protein>
    <recommendedName>
        <fullName evidence="5">Transcriptional regulator LacI/GalR-like sensor domain-containing protein</fullName>
    </recommendedName>
</protein>
<dbReference type="InterPro" id="IPR046335">
    <property type="entry name" value="LacI/GalR-like_sensor"/>
</dbReference>
<evidence type="ECO:0000256" key="4">
    <source>
        <dbReference type="SAM" id="MobiDB-lite"/>
    </source>
</evidence>
<keyword evidence="2" id="KW-0238">DNA-binding</keyword>
<feature type="domain" description="Transcriptional regulator LacI/GalR-like sensor" evidence="5">
    <location>
        <begin position="65"/>
        <end position="156"/>
    </location>
</feature>
<evidence type="ECO:0000256" key="3">
    <source>
        <dbReference type="ARBA" id="ARBA00023163"/>
    </source>
</evidence>
<dbReference type="GO" id="GO:0003700">
    <property type="term" value="F:DNA-binding transcription factor activity"/>
    <property type="evidence" value="ECO:0007669"/>
    <property type="project" value="TreeGrafter"/>
</dbReference>
<dbReference type="Gene3D" id="3.40.50.2300">
    <property type="match status" value="2"/>
</dbReference>
<keyword evidence="7" id="KW-1185">Reference proteome</keyword>
<evidence type="ECO:0000259" key="5">
    <source>
        <dbReference type="Pfam" id="PF13377"/>
    </source>
</evidence>
<dbReference type="GO" id="GO:0000976">
    <property type="term" value="F:transcription cis-regulatory region binding"/>
    <property type="evidence" value="ECO:0007669"/>
    <property type="project" value="TreeGrafter"/>
</dbReference>
<gene>
    <name evidence="6" type="ORF">CAE01nite_07730</name>
</gene>
<accession>A0A512D991</accession>
<name>A0A512D991_9CELL</name>
<dbReference type="Pfam" id="PF13377">
    <property type="entry name" value="Peripla_BP_3"/>
    <property type="match status" value="1"/>
</dbReference>
<dbReference type="OrthoDB" id="3258243at2"/>
<reference evidence="6 7" key="1">
    <citation type="submission" date="2019-07" db="EMBL/GenBank/DDBJ databases">
        <title>Whole genome shotgun sequence of Cellulomonas aerilata NBRC 106308.</title>
        <authorList>
            <person name="Hosoyama A."/>
            <person name="Uohara A."/>
            <person name="Ohji S."/>
            <person name="Ichikawa N."/>
        </authorList>
    </citation>
    <scope>NUCLEOTIDE SEQUENCE [LARGE SCALE GENOMIC DNA]</scope>
    <source>
        <strain evidence="6 7">NBRC 106308</strain>
    </source>
</reference>
<dbReference type="PANTHER" id="PTHR30146">
    <property type="entry name" value="LACI-RELATED TRANSCRIPTIONAL REPRESSOR"/>
    <property type="match status" value="1"/>
</dbReference>
<dbReference type="AlphaFoldDB" id="A0A512D991"/>